<evidence type="ECO:0000313" key="15">
    <source>
        <dbReference type="Proteomes" id="UP000182344"/>
    </source>
</evidence>
<dbReference type="Proteomes" id="UP000182344">
    <property type="component" value="Unassembled WGS sequence"/>
</dbReference>
<evidence type="ECO:0000256" key="7">
    <source>
        <dbReference type="ARBA" id="ARBA00022840"/>
    </source>
</evidence>
<evidence type="ECO:0000256" key="4">
    <source>
        <dbReference type="ARBA" id="ARBA00022679"/>
    </source>
</evidence>
<keyword evidence="8 10" id="KW-0460">Magnesium</keyword>
<evidence type="ECO:0000256" key="10">
    <source>
        <dbReference type="HAMAP-Rule" id="MF_00185"/>
    </source>
</evidence>
<name>A0A1J5I0A9_9BACT</name>
<evidence type="ECO:0000256" key="12">
    <source>
        <dbReference type="RuleBase" id="RU003784"/>
    </source>
</evidence>
<comment type="similarity">
    <text evidence="3 10 13">Belongs to the IPP transferase family.</text>
</comment>
<keyword evidence="7 10" id="KW-0067">ATP-binding</keyword>
<proteinExistence type="inferred from homology"/>
<dbReference type="InterPro" id="IPR027417">
    <property type="entry name" value="P-loop_NTPase"/>
</dbReference>
<feature type="binding site" evidence="10">
    <location>
        <begin position="19"/>
        <end position="26"/>
    </location>
    <ligand>
        <name>ATP</name>
        <dbReference type="ChEBI" id="CHEBI:30616"/>
    </ligand>
</feature>
<dbReference type="InterPro" id="IPR039657">
    <property type="entry name" value="Dimethylallyltransferase"/>
</dbReference>
<dbReference type="NCBIfam" id="TIGR00174">
    <property type="entry name" value="miaA"/>
    <property type="match status" value="1"/>
</dbReference>
<dbReference type="PANTHER" id="PTHR11088:SF60">
    <property type="entry name" value="TRNA DIMETHYLALLYLTRANSFERASE"/>
    <property type="match status" value="1"/>
</dbReference>
<keyword evidence="5 10" id="KW-0819">tRNA processing</keyword>
<dbReference type="EC" id="2.5.1.75" evidence="10"/>
<gene>
    <name evidence="10" type="primary">miaA</name>
    <name evidence="14" type="ORF">AUK05_03420</name>
</gene>
<dbReference type="GO" id="GO:0006400">
    <property type="term" value="P:tRNA modification"/>
    <property type="evidence" value="ECO:0007669"/>
    <property type="project" value="TreeGrafter"/>
</dbReference>
<feature type="binding site" evidence="10">
    <location>
        <begin position="21"/>
        <end position="26"/>
    </location>
    <ligand>
        <name>substrate</name>
    </ligand>
</feature>
<dbReference type="SUPFAM" id="SSF52540">
    <property type="entry name" value="P-loop containing nucleoside triphosphate hydrolases"/>
    <property type="match status" value="1"/>
</dbReference>
<organism evidence="14 15">
    <name type="scientific">Candidatus Shapirobacteria bacterium CG2_30_35_20</name>
    <dbReference type="NCBI Taxonomy" id="1805376"/>
    <lineage>
        <taxon>Bacteria</taxon>
        <taxon>Candidatus Shapironibacteriota</taxon>
    </lineage>
</organism>
<feature type="region of interest" description="Interaction with substrate tRNA" evidence="10">
    <location>
        <begin position="44"/>
        <end position="47"/>
    </location>
</feature>
<evidence type="ECO:0000256" key="9">
    <source>
        <dbReference type="ARBA" id="ARBA00049563"/>
    </source>
</evidence>
<accession>A0A1J5I0A9</accession>
<evidence type="ECO:0000256" key="2">
    <source>
        <dbReference type="ARBA" id="ARBA00003213"/>
    </source>
</evidence>
<keyword evidence="4 10" id="KW-0808">Transferase</keyword>
<evidence type="ECO:0000256" key="6">
    <source>
        <dbReference type="ARBA" id="ARBA00022741"/>
    </source>
</evidence>
<dbReference type="GO" id="GO:0005524">
    <property type="term" value="F:ATP binding"/>
    <property type="evidence" value="ECO:0007669"/>
    <property type="project" value="UniProtKB-UniRule"/>
</dbReference>
<feature type="site" description="Interaction with substrate tRNA" evidence="10">
    <location>
        <position position="128"/>
    </location>
</feature>
<reference evidence="14 15" key="1">
    <citation type="journal article" date="2016" name="Environ. Microbiol.">
        <title>Genomic resolution of a cold subsurface aquifer community provides metabolic insights for novel microbes adapted to high CO concentrations.</title>
        <authorList>
            <person name="Probst A.J."/>
            <person name="Castelle C.J."/>
            <person name="Singh A."/>
            <person name="Brown C.T."/>
            <person name="Anantharaman K."/>
            <person name="Sharon I."/>
            <person name="Hug L.A."/>
            <person name="Burstein D."/>
            <person name="Emerson J.B."/>
            <person name="Thomas B.C."/>
            <person name="Banfield J.F."/>
        </authorList>
    </citation>
    <scope>NUCLEOTIDE SEQUENCE [LARGE SCALE GENOMIC DNA]</scope>
    <source>
        <strain evidence="14">CG2_30_35_20</strain>
    </source>
</reference>
<comment type="subunit">
    <text evidence="10">Monomer.</text>
</comment>
<dbReference type="InterPro" id="IPR018022">
    <property type="entry name" value="IPT"/>
</dbReference>
<evidence type="ECO:0000256" key="3">
    <source>
        <dbReference type="ARBA" id="ARBA00005842"/>
    </source>
</evidence>
<dbReference type="Gene3D" id="3.40.50.300">
    <property type="entry name" value="P-loop containing nucleotide triphosphate hydrolases"/>
    <property type="match status" value="1"/>
</dbReference>
<sequence length="333" mass="38728">MIKNFKLKIKNSKVLIISGPTATGKTGVAIKLAQKYNGELISADSRQIYKGMDIGTGKDLNKNSIFNFQFSINNQNVGFYLIDKTPVWLLDIINPNQSFSVAQYRQLALKAIDDIISRGKLPIIVGGTGQYIESIINPQDTFNIKPNYFLRLFLNRLPVRLLQLTLRLLDIKTFRLLNNSDVNNSRRLIRRIEIKLSRKSLLSKRDLGRLNTFHISLTDNIDNIISKIDTRIQSRLDLGLIDEIKNLLIKYKWTDPGLNTLAYYDFKPCLVRTHHDAFLQSCIDNWSIHEHQYARRQKTWFKKFTPNYFIDISKPNSYKQIDSIVSKWYNKRI</sequence>
<evidence type="ECO:0000313" key="14">
    <source>
        <dbReference type="EMBL" id="OIP86511.1"/>
    </source>
</evidence>
<dbReference type="Pfam" id="PF01715">
    <property type="entry name" value="IPPT"/>
    <property type="match status" value="1"/>
</dbReference>
<dbReference type="AlphaFoldDB" id="A0A1J5I0A9"/>
<dbReference type="EMBL" id="MNZO01000050">
    <property type="protein sequence ID" value="OIP86511.1"/>
    <property type="molecule type" value="Genomic_DNA"/>
</dbReference>
<dbReference type="PANTHER" id="PTHR11088">
    <property type="entry name" value="TRNA DIMETHYLALLYLTRANSFERASE"/>
    <property type="match status" value="1"/>
</dbReference>
<evidence type="ECO:0000256" key="13">
    <source>
        <dbReference type="RuleBase" id="RU003785"/>
    </source>
</evidence>
<evidence type="ECO:0000256" key="8">
    <source>
        <dbReference type="ARBA" id="ARBA00022842"/>
    </source>
</evidence>
<comment type="caution">
    <text evidence="10">Lacks conserved residue(s) required for the propagation of feature annotation.</text>
</comment>
<comment type="caution">
    <text evidence="14">The sequence shown here is derived from an EMBL/GenBank/DDBJ whole genome shotgun (WGS) entry which is preliminary data.</text>
</comment>
<feature type="site" description="Interaction with substrate tRNA" evidence="10">
    <location>
        <position position="151"/>
    </location>
</feature>
<comment type="function">
    <text evidence="2 10 12">Catalyzes the transfer of a dimethylallyl group onto the adenine at position 37 in tRNAs that read codons beginning with uridine, leading to the formation of N6-(dimethylallyl)adenosine (i(6)A).</text>
</comment>
<keyword evidence="6 10" id="KW-0547">Nucleotide-binding</keyword>
<dbReference type="STRING" id="1805376.AUK05_03420"/>
<evidence type="ECO:0000256" key="11">
    <source>
        <dbReference type="RuleBase" id="RU003783"/>
    </source>
</evidence>
<comment type="catalytic activity">
    <reaction evidence="9 10 11">
        <text>adenosine(37) in tRNA + dimethylallyl diphosphate = N(6)-dimethylallyladenosine(37) in tRNA + diphosphate</text>
        <dbReference type="Rhea" id="RHEA:26482"/>
        <dbReference type="Rhea" id="RHEA-COMP:10162"/>
        <dbReference type="Rhea" id="RHEA-COMP:10375"/>
        <dbReference type="ChEBI" id="CHEBI:33019"/>
        <dbReference type="ChEBI" id="CHEBI:57623"/>
        <dbReference type="ChEBI" id="CHEBI:74411"/>
        <dbReference type="ChEBI" id="CHEBI:74415"/>
        <dbReference type="EC" id="2.5.1.75"/>
    </reaction>
</comment>
<protein>
    <recommendedName>
        <fullName evidence="10">tRNA dimethylallyltransferase</fullName>
        <ecNumber evidence="10">2.5.1.75</ecNumber>
    </recommendedName>
    <alternativeName>
        <fullName evidence="10">Dimethylallyl diphosphate:tRNA dimethylallyltransferase</fullName>
        <shortName evidence="10">DMAPP:tRNA dimethylallyltransferase</shortName>
        <shortName evidence="10">DMATase</shortName>
    </alternativeName>
    <alternativeName>
        <fullName evidence="10">Isopentenyl-diphosphate:tRNA isopentenyltransferase</fullName>
        <shortName evidence="10">IPP transferase</shortName>
        <shortName evidence="10">IPPT</shortName>
        <shortName evidence="10">IPTase</shortName>
    </alternativeName>
</protein>
<evidence type="ECO:0000256" key="1">
    <source>
        <dbReference type="ARBA" id="ARBA00001946"/>
    </source>
</evidence>
<dbReference type="GO" id="GO:0052381">
    <property type="term" value="F:tRNA dimethylallyltransferase activity"/>
    <property type="evidence" value="ECO:0007669"/>
    <property type="project" value="UniProtKB-UniRule"/>
</dbReference>
<dbReference type="HAMAP" id="MF_00185">
    <property type="entry name" value="IPP_trans"/>
    <property type="match status" value="1"/>
</dbReference>
<comment type="cofactor">
    <cofactor evidence="1 10">
        <name>Mg(2+)</name>
        <dbReference type="ChEBI" id="CHEBI:18420"/>
    </cofactor>
</comment>
<evidence type="ECO:0000256" key="5">
    <source>
        <dbReference type="ARBA" id="ARBA00022694"/>
    </source>
</evidence>